<dbReference type="SMART" id="SM00421">
    <property type="entry name" value="HTH_LUXR"/>
    <property type="match status" value="1"/>
</dbReference>
<dbReference type="PROSITE" id="PS50043">
    <property type="entry name" value="HTH_LUXR_2"/>
    <property type="match status" value="1"/>
</dbReference>
<organism evidence="5 6">
    <name type="scientific">Streptomyces chengmaiensis</name>
    <dbReference type="NCBI Taxonomy" id="3040919"/>
    <lineage>
        <taxon>Bacteria</taxon>
        <taxon>Bacillati</taxon>
        <taxon>Actinomycetota</taxon>
        <taxon>Actinomycetes</taxon>
        <taxon>Kitasatosporales</taxon>
        <taxon>Streptomycetaceae</taxon>
        <taxon>Streptomyces</taxon>
    </lineage>
</organism>
<dbReference type="PRINTS" id="PR00038">
    <property type="entry name" value="HTHLUXR"/>
</dbReference>
<keyword evidence="1" id="KW-0547">Nucleotide-binding</keyword>
<dbReference type="InterPro" id="IPR036388">
    <property type="entry name" value="WH-like_DNA-bd_sf"/>
</dbReference>
<accession>A0ABT6HPW6</accession>
<dbReference type="Gene3D" id="1.10.10.10">
    <property type="entry name" value="Winged helix-like DNA-binding domain superfamily/Winged helix DNA-binding domain"/>
    <property type="match status" value="1"/>
</dbReference>
<feature type="region of interest" description="Disordered" evidence="3">
    <location>
        <begin position="924"/>
        <end position="958"/>
    </location>
</feature>
<feature type="region of interest" description="Disordered" evidence="3">
    <location>
        <begin position="874"/>
        <end position="900"/>
    </location>
</feature>
<evidence type="ECO:0000313" key="6">
    <source>
        <dbReference type="Proteomes" id="UP001223144"/>
    </source>
</evidence>
<keyword evidence="2" id="KW-0067">ATP-binding</keyword>
<dbReference type="PANTHER" id="PTHR16305">
    <property type="entry name" value="TESTICULAR SOLUBLE ADENYLYL CYCLASE"/>
    <property type="match status" value="1"/>
</dbReference>
<dbReference type="CDD" id="cd06170">
    <property type="entry name" value="LuxR_C_like"/>
    <property type="match status" value="1"/>
</dbReference>
<feature type="compositionally biased region" description="Low complexity" evidence="3">
    <location>
        <begin position="85"/>
        <end position="108"/>
    </location>
</feature>
<name>A0ABT6HPW6_9ACTN</name>
<feature type="compositionally biased region" description="Basic residues" evidence="3">
    <location>
        <begin position="942"/>
        <end position="951"/>
    </location>
</feature>
<evidence type="ECO:0000256" key="2">
    <source>
        <dbReference type="ARBA" id="ARBA00022840"/>
    </source>
</evidence>
<evidence type="ECO:0000313" key="5">
    <source>
        <dbReference type="EMBL" id="MDH2390665.1"/>
    </source>
</evidence>
<dbReference type="PANTHER" id="PTHR16305:SF35">
    <property type="entry name" value="TRANSCRIPTIONAL ACTIVATOR DOMAIN"/>
    <property type="match status" value="1"/>
</dbReference>
<evidence type="ECO:0000256" key="3">
    <source>
        <dbReference type="SAM" id="MobiDB-lite"/>
    </source>
</evidence>
<dbReference type="Proteomes" id="UP001223144">
    <property type="component" value="Unassembled WGS sequence"/>
</dbReference>
<sequence length="958" mass="102079">MSTLGEPIGDATWERWLRQSLARTARHPSLLFVEGAAGLGKSRLAHRLLESPEAADRACVTLAFTSTGVLLEHRPAAGRPRRQARAPTHAPAPAAAPDPADAAAETAPGSRRYPDAVALAPDLDQLLHTDEQDGPVLLVAEDVHRAGPDGRDLLRRLLEQPPEALAAVLTYRPEELPEPALPLGAPVNYPAALSLLHIRLDPLDADQVRRIARERLGAESCPPALTSRVHLLTGGLPQVVVDLVRQIEDVCGPKERYAARDVDAAGIPVRLAHLTLGRLAALPGEHRPVVHAAAVLDRPAAADELRTVAGLDPDTGRRALQQALTAGVLEEKSLDRYGFPAPLAATAVYRELPGPVRQDMHRRAARVLARRQPVPWDRLAEHRRLGGGPLRGWLQAVERAARDSAAAGDHQKAVDLLEHTLSHPSVPLPVRARLAPLLAHSAVLGLHTEHTVAVLRQILAEQSLPAVVRGQIRLDLGLLLYNQAGMGLEGWVELEQAVDELAERPPLAARAMSALAMPVMSAVPLERNLEWLEKAQRAAAGSEDVEVQAAVAANCVAVLLETGDPAAWDVVESLRTGAQDALSAPHVARGLVNAADAALWLGYLPRVGDLLDEGVDLAGACGATYVEQDGRGTRLLLDWAVGDWTGLSARARAFVAESGVMPGPAADARIVLGLLALAQGEWQQMAAWLSGGGHPPSADSPLPHAATASGALVRTALARDDLETATAEAAAAWDRLRDKGVWAWASEVAPWAVEAIARAGRRQAAQDLLDEFEAGLKGRVVPSAAASLSWSRGVLHEAVGEPEQAVGHYRQAAAMYERMPRPYAAVLTAEAAARSALACGENPEAAVAELTSCVSKLTDLGATWDAARVRATLRTHHPAPEQPRPRGRPGYGDQLSPREEEVVDLASAGLTNREIAVTLHLSPRTVEQHVARARKKLESQSRGHHLNRANRNRNAGGA</sequence>
<evidence type="ECO:0000256" key="1">
    <source>
        <dbReference type="ARBA" id="ARBA00022741"/>
    </source>
</evidence>
<comment type="caution">
    <text evidence="5">The sequence shown here is derived from an EMBL/GenBank/DDBJ whole genome shotgun (WGS) entry which is preliminary data.</text>
</comment>
<dbReference type="InterPro" id="IPR016032">
    <property type="entry name" value="Sig_transdc_resp-reg_C-effctor"/>
</dbReference>
<dbReference type="InterPro" id="IPR027417">
    <property type="entry name" value="P-loop_NTPase"/>
</dbReference>
<feature type="compositionally biased region" description="Basic and acidic residues" evidence="3">
    <location>
        <begin position="926"/>
        <end position="941"/>
    </location>
</feature>
<dbReference type="Pfam" id="PF13191">
    <property type="entry name" value="AAA_16"/>
    <property type="match status" value="1"/>
</dbReference>
<evidence type="ECO:0000259" key="4">
    <source>
        <dbReference type="PROSITE" id="PS50043"/>
    </source>
</evidence>
<gene>
    <name evidence="5" type="ORF">QCN29_18100</name>
</gene>
<dbReference type="PROSITE" id="PS00622">
    <property type="entry name" value="HTH_LUXR_1"/>
    <property type="match status" value="1"/>
</dbReference>
<feature type="domain" description="HTH luxR-type" evidence="4">
    <location>
        <begin position="888"/>
        <end position="953"/>
    </location>
</feature>
<dbReference type="InterPro" id="IPR000792">
    <property type="entry name" value="Tscrpt_reg_LuxR_C"/>
</dbReference>
<protein>
    <submittedName>
        <fullName evidence="5">LuxR C-terminal-related transcriptional regulator</fullName>
    </submittedName>
</protein>
<dbReference type="SUPFAM" id="SSF46894">
    <property type="entry name" value="C-terminal effector domain of the bipartite response regulators"/>
    <property type="match status" value="1"/>
</dbReference>
<feature type="region of interest" description="Disordered" evidence="3">
    <location>
        <begin position="74"/>
        <end position="111"/>
    </location>
</feature>
<dbReference type="EMBL" id="JARWBG010000020">
    <property type="protein sequence ID" value="MDH2390665.1"/>
    <property type="molecule type" value="Genomic_DNA"/>
</dbReference>
<dbReference type="InterPro" id="IPR041664">
    <property type="entry name" value="AAA_16"/>
</dbReference>
<dbReference type="RefSeq" id="WP_279929284.1">
    <property type="nucleotide sequence ID" value="NZ_JARWBG010000020.1"/>
</dbReference>
<keyword evidence="6" id="KW-1185">Reference proteome</keyword>
<dbReference type="Pfam" id="PF00196">
    <property type="entry name" value="GerE"/>
    <property type="match status" value="1"/>
</dbReference>
<proteinExistence type="predicted"/>
<dbReference type="SUPFAM" id="SSF52540">
    <property type="entry name" value="P-loop containing nucleoside triphosphate hydrolases"/>
    <property type="match status" value="1"/>
</dbReference>
<reference evidence="5 6" key="1">
    <citation type="submission" date="2023-04" db="EMBL/GenBank/DDBJ databases">
        <title>Streptomyces chengmaiensis sp. nov. isolated from the stem of mangrove plant in Hainan.</title>
        <authorList>
            <person name="Huang X."/>
            <person name="Zhou S."/>
            <person name="Chu X."/>
            <person name="Xie Y."/>
            <person name="Lin Y."/>
        </authorList>
    </citation>
    <scope>NUCLEOTIDE SEQUENCE [LARGE SCALE GENOMIC DNA]</scope>
    <source>
        <strain evidence="5 6">HNM0663</strain>
    </source>
</reference>